<reference evidence="4 5" key="1">
    <citation type="journal article" date="2006" name="Science">
        <title>Phytophthora genome sequences uncover evolutionary origins and mechanisms of pathogenesis.</title>
        <authorList>
            <person name="Tyler B.M."/>
            <person name="Tripathy S."/>
            <person name="Zhang X."/>
            <person name="Dehal P."/>
            <person name="Jiang R.H."/>
            <person name="Aerts A."/>
            <person name="Arredondo F.D."/>
            <person name="Baxter L."/>
            <person name="Bensasson D."/>
            <person name="Beynon J.L."/>
            <person name="Chapman J."/>
            <person name="Damasceno C.M."/>
            <person name="Dorrance A.E."/>
            <person name="Dou D."/>
            <person name="Dickerman A.W."/>
            <person name="Dubchak I.L."/>
            <person name="Garbelotto M."/>
            <person name="Gijzen M."/>
            <person name="Gordon S.G."/>
            <person name="Govers F."/>
            <person name="Grunwald N.J."/>
            <person name="Huang W."/>
            <person name="Ivors K.L."/>
            <person name="Jones R.W."/>
            <person name="Kamoun S."/>
            <person name="Krampis K."/>
            <person name="Lamour K.H."/>
            <person name="Lee M.K."/>
            <person name="McDonald W.H."/>
            <person name="Medina M."/>
            <person name="Meijer H.J."/>
            <person name="Nordberg E.K."/>
            <person name="Maclean D.J."/>
            <person name="Ospina-Giraldo M.D."/>
            <person name="Morris P.F."/>
            <person name="Phuntumart V."/>
            <person name="Putnam N.H."/>
            <person name="Rash S."/>
            <person name="Rose J.K."/>
            <person name="Sakihama Y."/>
            <person name="Salamov A.A."/>
            <person name="Savidor A."/>
            <person name="Scheuring C.F."/>
            <person name="Smith B.M."/>
            <person name="Sobral B.W."/>
            <person name="Terry A."/>
            <person name="Torto-Alalibo T.A."/>
            <person name="Win J."/>
            <person name="Xu Z."/>
            <person name="Zhang H."/>
            <person name="Grigoriev I.V."/>
            <person name="Rokhsar D.S."/>
            <person name="Boore J.L."/>
        </authorList>
    </citation>
    <scope>NUCLEOTIDE SEQUENCE [LARGE SCALE GENOMIC DNA]</scope>
    <source>
        <strain evidence="4 5">P6497</strain>
    </source>
</reference>
<dbReference type="PANTHER" id="PTHR47706:SF4">
    <property type="entry name" value="NMRA-LIKE DOMAIN-CONTAINING PROTEIN"/>
    <property type="match status" value="1"/>
</dbReference>
<dbReference type="Gene3D" id="3.90.25.10">
    <property type="entry name" value="UDP-galactose 4-epimerase, domain 1"/>
    <property type="match status" value="1"/>
</dbReference>
<accession>G5A2J8</accession>
<keyword evidence="2" id="KW-0560">Oxidoreductase</keyword>
<name>G5A2J8_PHYSP</name>
<dbReference type="InParanoid" id="G5A2J8"/>
<proteinExistence type="predicted"/>
<dbReference type="InterPro" id="IPR008030">
    <property type="entry name" value="NmrA-like"/>
</dbReference>
<dbReference type="GeneID" id="20647601"/>
<evidence type="ECO:0000313" key="4">
    <source>
        <dbReference type="EMBL" id="EGZ09888.1"/>
    </source>
</evidence>
<organism evidence="4 5">
    <name type="scientific">Phytophthora sojae (strain P6497)</name>
    <name type="common">Soybean stem and root rot agent</name>
    <name type="synonym">Phytophthora megasperma f. sp. glycines</name>
    <dbReference type="NCBI Taxonomy" id="1094619"/>
    <lineage>
        <taxon>Eukaryota</taxon>
        <taxon>Sar</taxon>
        <taxon>Stramenopiles</taxon>
        <taxon>Oomycota</taxon>
        <taxon>Peronosporomycetes</taxon>
        <taxon>Peronosporales</taxon>
        <taxon>Peronosporaceae</taxon>
        <taxon>Phytophthora</taxon>
    </lineage>
</organism>
<keyword evidence="1" id="KW-0521">NADP</keyword>
<feature type="domain" description="NmrA-like" evidence="3">
    <location>
        <begin position="61"/>
        <end position="190"/>
    </location>
</feature>
<dbReference type="Proteomes" id="UP000002640">
    <property type="component" value="Unassembled WGS sequence"/>
</dbReference>
<keyword evidence="5" id="KW-1185">Reference proteome</keyword>
<sequence>MGVAIAGARSFAKYFVEELPAAGHEVVLLTRSHKDFFDGKKGVVEQRITDYSTISDMSPAYVDVHKALIEACKQTPKWKRFIPSEFGGNTEEFTEEPGTAYQFNMPVRDALKEQSELEWTVVVIGFVMDYIVPSTNRYHPGMGPFYALDLNTKTMTIPGTGNEPFETTSARDVAKAVAAQVKSPNKWRHHTFVQEEQTTWQKWRNLSEAALVAEFNLYVPLGALKLDQEKVKRDRAEFFPNVHFRTARELLAAVKQDPKAIV</sequence>
<dbReference type="RefSeq" id="XP_009534749.1">
    <property type="nucleotide sequence ID" value="XM_009536454.1"/>
</dbReference>
<dbReference type="PANTHER" id="PTHR47706">
    <property type="entry name" value="NMRA-LIKE FAMILY PROTEIN"/>
    <property type="match status" value="1"/>
</dbReference>
<dbReference type="KEGG" id="psoj:PHYSODRAFT_338603"/>
<evidence type="ECO:0000256" key="2">
    <source>
        <dbReference type="ARBA" id="ARBA00023002"/>
    </source>
</evidence>
<dbReference type="AlphaFoldDB" id="G5A2J8"/>
<dbReference type="InterPro" id="IPR036291">
    <property type="entry name" value="NAD(P)-bd_dom_sf"/>
</dbReference>
<dbReference type="GO" id="GO:0016491">
    <property type="term" value="F:oxidoreductase activity"/>
    <property type="evidence" value="ECO:0007669"/>
    <property type="project" value="UniProtKB-KW"/>
</dbReference>
<dbReference type="Pfam" id="PF05368">
    <property type="entry name" value="NmrA"/>
    <property type="match status" value="1"/>
</dbReference>
<protein>
    <recommendedName>
        <fullName evidence="3">NmrA-like domain-containing protein</fullName>
    </recommendedName>
</protein>
<dbReference type="InterPro" id="IPR051609">
    <property type="entry name" value="NmrA/Isoflavone_reductase-like"/>
</dbReference>
<dbReference type="EMBL" id="JH159159">
    <property type="protein sequence ID" value="EGZ09888.1"/>
    <property type="molecule type" value="Genomic_DNA"/>
</dbReference>
<evidence type="ECO:0000256" key="1">
    <source>
        <dbReference type="ARBA" id="ARBA00022857"/>
    </source>
</evidence>
<dbReference type="SMR" id="G5A2J8"/>
<dbReference type="SUPFAM" id="SSF51735">
    <property type="entry name" value="NAD(P)-binding Rossmann-fold domains"/>
    <property type="match status" value="1"/>
</dbReference>
<gene>
    <name evidence="4" type="ORF">PHYSODRAFT_338603</name>
</gene>
<evidence type="ECO:0000313" key="5">
    <source>
        <dbReference type="Proteomes" id="UP000002640"/>
    </source>
</evidence>
<dbReference type="Gene3D" id="3.40.50.720">
    <property type="entry name" value="NAD(P)-binding Rossmann-like Domain"/>
    <property type="match status" value="1"/>
</dbReference>
<evidence type="ECO:0000259" key="3">
    <source>
        <dbReference type="Pfam" id="PF05368"/>
    </source>
</evidence>